<dbReference type="SMART" id="SM00487">
    <property type="entry name" value="DEXDc"/>
    <property type="match status" value="1"/>
</dbReference>
<evidence type="ECO:0000256" key="2">
    <source>
        <dbReference type="ARBA" id="ARBA00022801"/>
    </source>
</evidence>
<dbReference type="Gene3D" id="3.40.50.10810">
    <property type="entry name" value="Tandem AAA-ATPase domain"/>
    <property type="match status" value="1"/>
</dbReference>
<dbReference type="CDD" id="cd18011">
    <property type="entry name" value="DEXDc_RapA"/>
    <property type="match status" value="1"/>
</dbReference>
<reference evidence="7" key="1">
    <citation type="submission" date="2022-06" db="EMBL/GenBank/DDBJ databases">
        <title>Aquibacillus sp. a new bacterium isolated from soil saline samples.</title>
        <authorList>
            <person name="Galisteo C."/>
            <person name="De La Haba R."/>
            <person name="Sanchez-Porro C."/>
            <person name="Ventosa A."/>
        </authorList>
    </citation>
    <scope>NUCLEOTIDE SEQUENCE</scope>
    <source>
        <strain evidence="7">3ASR75-54</strain>
    </source>
</reference>
<dbReference type="PANTHER" id="PTHR10799">
    <property type="entry name" value="SNF2/RAD54 HELICASE FAMILY"/>
    <property type="match status" value="1"/>
</dbReference>
<dbReference type="InterPro" id="IPR014001">
    <property type="entry name" value="Helicase_ATP-bd"/>
</dbReference>
<dbReference type="InterPro" id="IPR001650">
    <property type="entry name" value="Helicase_C-like"/>
</dbReference>
<dbReference type="InterPro" id="IPR049730">
    <property type="entry name" value="SNF2/RAD54-like_C"/>
</dbReference>
<dbReference type="PROSITE" id="PS51194">
    <property type="entry name" value="HELICASE_CTER"/>
    <property type="match status" value="1"/>
</dbReference>
<keyword evidence="4" id="KW-0067">ATP-binding</keyword>
<name>A0A9X4AG47_9BACI</name>
<gene>
    <name evidence="7" type="ORF">NC799_17055</name>
</gene>
<protein>
    <submittedName>
        <fullName evidence="7">SNF2-related protein</fullName>
    </submittedName>
</protein>
<evidence type="ECO:0000259" key="5">
    <source>
        <dbReference type="PROSITE" id="PS51192"/>
    </source>
</evidence>
<evidence type="ECO:0000313" key="7">
    <source>
        <dbReference type="EMBL" id="MDC3418571.1"/>
    </source>
</evidence>
<dbReference type="EMBL" id="JAMQKC010000032">
    <property type="protein sequence ID" value="MDC3418571.1"/>
    <property type="molecule type" value="Genomic_DNA"/>
</dbReference>
<organism evidence="7 8">
    <name type="scientific">Aquibacillus salsiterrae</name>
    <dbReference type="NCBI Taxonomy" id="2950439"/>
    <lineage>
        <taxon>Bacteria</taxon>
        <taxon>Bacillati</taxon>
        <taxon>Bacillota</taxon>
        <taxon>Bacilli</taxon>
        <taxon>Bacillales</taxon>
        <taxon>Bacillaceae</taxon>
        <taxon>Aquibacillus</taxon>
    </lineage>
</organism>
<dbReference type="InterPro" id="IPR000330">
    <property type="entry name" value="SNF2_N"/>
</dbReference>
<dbReference type="GO" id="GO:0004386">
    <property type="term" value="F:helicase activity"/>
    <property type="evidence" value="ECO:0007669"/>
    <property type="project" value="UniProtKB-KW"/>
</dbReference>
<comment type="caution">
    <text evidence="7">The sequence shown here is derived from an EMBL/GenBank/DDBJ whole genome shotgun (WGS) entry which is preliminary data.</text>
</comment>
<evidence type="ECO:0000259" key="6">
    <source>
        <dbReference type="PROSITE" id="PS51194"/>
    </source>
</evidence>
<dbReference type="SUPFAM" id="SSF52540">
    <property type="entry name" value="P-loop containing nucleoside triphosphate hydrolases"/>
    <property type="match status" value="2"/>
</dbReference>
<feature type="domain" description="Helicase C-terminal" evidence="6">
    <location>
        <begin position="474"/>
        <end position="619"/>
    </location>
</feature>
<dbReference type="InterPro" id="IPR057342">
    <property type="entry name" value="DEXDc_RapA"/>
</dbReference>
<dbReference type="InterPro" id="IPR027417">
    <property type="entry name" value="P-loop_NTPase"/>
</dbReference>
<dbReference type="AlphaFoldDB" id="A0A9X4AG47"/>
<dbReference type="Proteomes" id="UP001145069">
    <property type="component" value="Unassembled WGS sequence"/>
</dbReference>
<dbReference type="SMART" id="SM00490">
    <property type="entry name" value="HELICc"/>
    <property type="match status" value="1"/>
</dbReference>
<dbReference type="Pfam" id="PF00271">
    <property type="entry name" value="Helicase_C"/>
    <property type="match status" value="1"/>
</dbReference>
<dbReference type="InterPro" id="IPR038718">
    <property type="entry name" value="SNF2-like_sf"/>
</dbReference>
<dbReference type="GO" id="GO:0016787">
    <property type="term" value="F:hydrolase activity"/>
    <property type="evidence" value="ECO:0007669"/>
    <property type="project" value="UniProtKB-KW"/>
</dbReference>
<evidence type="ECO:0000256" key="3">
    <source>
        <dbReference type="ARBA" id="ARBA00022806"/>
    </source>
</evidence>
<dbReference type="PROSITE" id="PS51192">
    <property type="entry name" value="HELICASE_ATP_BIND_1"/>
    <property type="match status" value="1"/>
</dbReference>
<evidence type="ECO:0000313" key="8">
    <source>
        <dbReference type="Proteomes" id="UP001145069"/>
    </source>
</evidence>
<keyword evidence="8" id="KW-1185">Reference proteome</keyword>
<dbReference type="CDD" id="cd18793">
    <property type="entry name" value="SF2_C_SNF"/>
    <property type="match status" value="1"/>
</dbReference>
<keyword evidence="3" id="KW-0347">Helicase</keyword>
<evidence type="ECO:0000256" key="4">
    <source>
        <dbReference type="ARBA" id="ARBA00022840"/>
    </source>
</evidence>
<sequence>MTVERFLFKFDRELLDLHALELDETLVQFFKTIDIDTSGQFEMVNHQGLSRKFTINWEEKLLNSRGMKGFFSPYQGDYLLIGQTEDGRIEVSPPQATEATTRKASKRDNRYETVIDGMKMFRRDSEDWFQLYQIAQQFQMNTNADKLICLPYIREAQTFQYQVNTVKAILNRYKGRVMLSDEVGLGKTVEAGMAMLEYIMRGLVKKVLILTPPSLVQQWENEMKRKFNQDFIKTDDSAFKSMGDDAWAHYPKVIASLSTAKRKQHREAIFNQHYDLVIVDEAHHLRNRKTQAWKFINGINKKYIFLLTATPVQNHLEELYNLITLLKPGQLKTYSYFKKNFMESKDGIEVKNTDKLKGLVRDVMIRNKRSNVDVEFTKRKAFTTAVELPPEQQKLYEDISAFIRNKYREEKPSISRFQLKNLQEQMGSTYTSMLQTLERLASNPELSTFDQKALHRFSERAKSVVESEGQHNPKVNKLISILKKFDGKMLIFTKYKSTQQFLANLLRDEGFRVAEFHGGLKRKEKEEQIAYFKGDADVLVSTEVGGEGRNLQFCHGMINFDLPWNPMAIEQRIGRIHRIGQTNDVFVYNLVAKDTIEYYILDLLDRKINMFELVVGEVDAILGDMENDEEDFAELMMKAWAQANDKEDVQRELEEIGDKLFENKQKLIKQKELDDKLF</sequence>
<accession>A0A9X4AG47</accession>
<evidence type="ECO:0000256" key="1">
    <source>
        <dbReference type="ARBA" id="ARBA00022741"/>
    </source>
</evidence>
<dbReference type="Pfam" id="PF00176">
    <property type="entry name" value="SNF2-rel_dom"/>
    <property type="match status" value="1"/>
</dbReference>
<proteinExistence type="predicted"/>
<keyword evidence="2" id="KW-0378">Hydrolase</keyword>
<dbReference type="RefSeq" id="WP_272447640.1">
    <property type="nucleotide sequence ID" value="NZ_JAMQKC010000032.1"/>
</dbReference>
<dbReference type="Gene3D" id="3.40.50.300">
    <property type="entry name" value="P-loop containing nucleotide triphosphate hydrolases"/>
    <property type="match status" value="1"/>
</dbReference>
<keyword evidence="1" id="KW-0547">Nucleotide-binding</keyword>
<feature type="domain" description="Helicase ATP-binding" evidence="5">
    <location>
        <begin position="168"/>
        <end position="329"/>
    </location>
</feature>
<dbReference type="GO" id="GO:0005524">
    <property type="term" value="F:ATP binding"/>
    <property type="evidence" value="ECO:0007669"/>
    <property type="project" value="UniProtKB-KW"/>
</dbReference>